<organism evidence="5 6">
    <name type="scientific">Pandoraea norimbergensis</name>
    <dbReference type="NCBI Taxonomy" id="93219"/>
    <lineage>
        <taxon>Bacteria</taxon>
        <taxon>Pseudomonadati</taxon>
        <taxon>Pseudomonadota</taxon>
        <taxon>Betaproteobacteria</taxon>
        <taxon>Burkholderiales</taxon>
        <taxon>Burkholderiaceae</taxon>
        <taxon>Pandoraea</taxon>
    </lineage>
</organism>
<keyword evidence="6" id="KW-1185">Reference proteome</keyword>
<evidence type="ECO:0000256" key="4">
    <source>
        <dbReference type="ARBA" id="ARBA00030169"/>
    </source>
</evidence>
<accession>A0ABM5WGI7</accession>
<evidence type="ECO:0000256" key="2">
    <source>
        <dbReference type="ARBA" id="ARBA00016549"/>
    </source>
</evidence>
<sequence length="230" mass="23729">MNATSDTVSRLRKLDACAVSDALDKLGLPSTVSHLPQRSGARRIAGRAVTVKLIAATDAPAATGVPRHLGTTAVMLAGPDDVIVVEQRTGLDAGSWGGILSLAAVQRGIAGVVADGPVRDIDEARDYDLPVFCRELTARTARSRVAEAGTNIPINVDGFNVAAGDYVIADNSAVVFVSAANIDRVLAAAEQIAAREAAMAKALLAGHPVTEVMGANYEHMLHDTAAQATA</sequence>
<dbReference type="InterPro" id="IPR036704">
    <property type="entry name" value="RraA/RraA-like_sf"/>
</dbReference>
<dbReference type="EMBL" id="CP013480">
    <property type="protein sequence ID" value="ALS59361.1"/>
    <property type="molecule type" value="Genomic_DNA"/>
</dbReference>
<dbReference type="PANTHER" id="PTHR33254:SF4">
    <property type="entry name" value="4-HYDROXY-4-METHYL-2-OXOGLUTARATE ALDOLASE 3-RELATED"/>
    <property type="match status" value="1"/>
</dbReference>
<keyword evidence="5" id="KW-0808">Transferase</keyword>
<dbReference type="CDD" id="cd16841">
    <property type="entry name" value="RraA_family"/>
    <property type="match status" value="1"/>
</dbReference>
<evidence type="ECO:0000313" key="6">
    <source>
        <dbReference type="Proteomes" id="UP000060277"/>
    </source>
</evidence>
<dbReference type="Proteomes" id="UP000060277">
    <property type="component" value="Chromosome"/>
</dbReference>
<dbReference type="PANTHER" id="PTHR33254">
    <property type="entry name" value="4-HYDROXY-4-METHYL-2-OXOGLUTARATE ALDOLASE 3-RELATED"/>
    <property type="match status" value="1"/>
</dbReference>
<dbReference type="InterPro" id="IPR005493">
    <property type="entry name" value="RraA/RraA-like"/>
</dbReference>
<name>A0ABM5WGI7_9BURK</name>
<protein>
    <recommendedName>
        <fullName evidence="2">Putative 4-hydroxy-4-methyl-2-oxoglutarate aldolase</fullName>
    </recommendedName>
    <alternativeName>
        <fullName evidence="3">Regulator of ribonuclease activity homolog</fullName>
    </alternativeName>
    <alternativeName>
        <fullName evidence="4">RraA-like protein</fullName>
    </alternativeName>
</protein>
<evidence type="ECO:0000313" key="5">
    <source>
        <dbReference type="EMBL" id="ALS59361.1"/>
    </source>
</evidence>
<dbReference type="GO" id="GO:0032259">
    <property type="term" value="P:methylation"/>
    <property type="evidence" value="ECO:0007669"/>
    <property type="project" value="UniProtKB-KW"/>
</dbReference>
<proteinExistence type="predicted"/>
<evidence type="ECO:0000256" key="1">
    <source>
        <dbReference type="ARBA" id="ARBA00001968"/>
    </source>
</evidence>
<keyword evidence="5" id="KW-0489">Methyltransferase</keyword>
<dbReference type="Gene3D" id="3.50.30.40">
    <property type="entry name" value="Ribonuclease E inhibitor RraA/RraA-like"/>
    <property type="match status" value="1"/>
</dbReference>
<gene>
    <name evidence="5" type="ORF">AT302_05910</name>
</gene>
<dbReference type="SUPFAM" id="SSF89562">
    <property type="entry name" value="RraA-like"/>
    <property type="match status" value="1"/>
</dbReference>
<dbReference type="GO" id="GO:0008168">
    <property type="term" value="F:methyltransferase activity"/>
    <property type="evidence" value="ECO:0007669"/>
    <property type="project" value="UniProtKB-KW"/>
</dbReference>
<comment type="cofactor">
    <cofactor evidence="1">
        <name>a divalent metal cation</name>
        <dbReference type="ChEBI" id="CHEBI:60240"/>
    </cofactor>
</comment>
<evidence type="ECO:0000256" key="3">
    <source>
        <dbReference type="ARBA" id="ARBA00029596"/>
    </source>
</evidence>
<dbReference type="RefSeq" id="WP_058376298.1">
    <property type="nucleotide sequence ID" value="NZ_CP013480.3"/>
</dbReference>
<dbReference type="Pfam" id="PF03737">
    <property type="entry name" value="RraA-like"/>
    <property type="match status" value="1"/>
</dbReference>
<reference evidence="6" key="1">
    <citation type="submission" date="2015-12" db="EMBL/GenBank/DDBJ databases">
        <title>Complete genome sequence of Pandoraea norimbergensis DSM 11628.</title>
        <authorList>
            <person name="Ee R."/>
            <person name="Lim Y.-L."/>
            <person name="Yong D."/>
            <person name="Yin W.-F."/>
            <person name="Chan K.-G."/>
        </authorList>
    </citation>
    <scope>NUCLEOTIDE SEQUENCE [LARGE SCALE GENOMIC DNA]</scope>
    <source>
        <strain evidence="6">DSM 11628</strain>
    </source>
</reference>